<gene>
    <name evidence="2" type="ORF">HJC23_000855</name>
</gene>
<evidence type="ECO:0000313" key="2">
    <source>
        <dbReference type="EMBL" id="KAL3791238.1"/>
    </source>
</evidence>
<keyword evidence="1" id="KW-0472">Membrane</keyword>
<keyword evidence="1" id="KW-1133">Transmembrane helix</keyword>
<dbReference type="EMBL" id="JABMIG020000116">
    <property type="protein sequence ID" value="KAL3791238.1"/>
    <property type="molecule type" value="Genomic_DNA"/>
</dbReference>
<dbReference type="Proteomes" id="UP001516023">
    <property type="component" value="Unassembled WGS sequence"/>
</dbReference>
<comment type="caution">
    <text evidence="2">The sequence shown here is derived from an EMBL/GenBank/DDBJ whole genome shotgun (WGS) entry which is preliminary data.</text>
</comment>
<keyword evidence="3" id="KW-1185">Reference proteome</keyword>
<sequence length="427" mass="47933">MKAASVAAFMTAPLLEVSRAQERSNTAPTDRTNSLRILENQNSYQCSANNTDDLSEWEEVLDTCNLESQHLSFMACTKINTGERHDQYQSSAHSYAYYVKQYFTFKTCYHGQSWKKLYFWEQGADEVCKLNAEHTLSVEDYFYATSECVDNYCSACYNQCGGNGRGLGEENGGEQGYDWSSNGMNCYYCTKNCRSYATLHGNYGGNNDGKYYSPHCTKVFDQSGTDYYYGPVCTEQGGVGMGFFFDNKCELNVKKEITIDESSSSVSSSFDVFQFVHEICHDCATDVCESVYNSAYHCSARNGTYITEGADILQEYEGYEEDMEAAEELCLKTHKAKQIIYNHNHSTRASAVKREWEAVGFVALGLVLVGVVAFGFISYTYYVRHCVDWGDSSLMCWSEGCGGCNGGDVDDDDDVISVKKKKGRRLV</sequence>
<proteinExistence type="predicted"/>
<protein>
    <submittedName>
        <fullName evidence="2">Uncharacterized protein</fullName>
    </submittedName>
</protein>
<evidence type="ECO:0000313" key="3">
    <source>
        <dbReference type="Proteomes" id="UP001516023"/>
    </source>
</evidence>
<reference evidence="2 3" key="1">
    <citation type="journal article" date="2020" name="G3 (Bethesda)">
        <title>Improved Reference Genome for Cyclotella cryptica CCMP332, a Model for Cell Wall Morphogenesis, Salinity Adaptation, and Lipid Production in Diatoms (Bacillariophyta).</title>
        <authorList>
            <person name="Roberts W.R."/>
            <person name="Downey K.M."/>
            <person name="Ruck E.C."/>
            <person name="Traller J.C."/>
            <person name="Alverson A.J."/>
        </authorList>
    </citation>
    <scope>NUCLEOTIDE SEQUENCE [LARGE SCALE GENOMIC DNA]</scope>
    <source>
        <strain evidence="2 3">CCMP332</strain>
    </source>
</reference>
<feature type="transmembrane region" description="Helical" evidence="1">
    <location>
        <begin position="358"/>
        <end position="382"/>
    </location>
</feature>
<dbReference type="AlphaFoldDB" id="A0ABD3PTR8"/>
<organism evidence="2 3">
    <name type="scientific">Cyclotella cryptica</name>
    <dbReference type="NCBI Taxonomy" id="29204"/>
    <lineage>
        <taxon>Eukaryota</taxon>
        <taxon>Sar</taxon>
        <taxon>Stramenopiles</taxon>
        <taxon>Ochrophyta</taxon>
        <taxon>Bacillariophyta</taxon>
        <taxon>Coscinodiscophyceae</taxon>
        <taxon>Thalassiosirophycidae</taxon>
        <taxon>Stephanodiscales</taxon>
        <taxon>Stephanodiscaceae</taxon>
        <taxon>Cyclotella</taxon>
    </lineage>
</organism>
<accession>A0ABD3PTR8</accession>
<name>A0ABD3PTR8_9STRA</name>
<evidence type="ECO:0000256" key="1">
    <source>
        <dbReference type="SAM" id="Phobius"/>
    </source>
</evidence>
<keyword evidence="1" id="KW-0812">Transmembrane</keyword>